<sequence length="162" mass="18376">MKTTYEDSKDGKALTAIRTFEAPLNKVWNAWTNSEVLDKWWAPKPWVAATKRFSFTPGGEWLYAMKGPDGEEHWAIVTYKTINPNVSFTGTDNFCDAEGNASTEYKDTHWDVRFADNGNNTTTVTTTLTFGTQEDKDKLVEMGFKEGFSMGHDNLDELLKNE</sequence>
<dbReference type="InterPro" id="IPR023393">
    <property type="entry name" value="START-like_dom_sf"/>
</dbReference>
<keyword evidence="4" id="KW-1185">Reference proteome</keyword>
<organism evidence="3 4">
    <name type="scientific">Terrimonas rubra</name>
    <dbReference type="NCBI Taxonomy" id="1035890"/>
    <lineage>
        <taxon>Bacteria</taxon>
        <taxon>Pseudomonadati</taxon>
        <taxon>Bacteroidota</taxon>
        <taxon>Chitinophagia</taxon>
        <taxon>Chitinophagales</taxon>
        <taxon>Chitinophagaceae</taxon>
        <taxon>Terrimonas</taxon>
    </lineage>
</organism>
<dbReference type="SUPFAM" id="SSF55961">
    <property type="entry name" value="Bet v1-like"/>
    <property type="match status" value="1"/>
</dbReference>
<evidence type="ECO:0000259" key="2">
    <source>
        <dbReference type="Pfam" id="PF08327"/>
    </source>
</evidence>
<feature type="domain" description="Activator of Hsp90 ATPase homologue 1/2-like C-terminal" evidence="2">
    <location>
        <begin position="22"/>
        <end position="160"/>
    </location>
</feature>
<comment type="caution">
    <text evidence="3">The sequence shown here is derived from an EMBL/GenBank/DDBJ whole genome shotgun (WGS) entry which is preliminary data.</text>
</comment>
<dbReference type="RefSeq" id="WP_386103135.1">
    <property type="nucleotide sequence ID" value="NZ_JBHUOZ010000003.1"/>
</dbReference>
<evidence type="ECO:0000313" key="4">
    <source>
        <dbReference type="Proteomes" id="UP001597511"/>
    </source>
</evidence>
<accession>A0ABW6ADW2</accession>
<dbReference type="Pfam" id="PF08327">
    <property type="entry name" value="AHSA1"/>
    <property type="match status" value="1"/>
</dbReference>
<evidence type="ECO:0000256" key="1">
    <source>
        <dbReference type="ARBA" id="ARBA00006817"/>
    </source>
</evidence>
<reference evidence="4" key="1">
    <citation type="journal article" date="2019" name="Int. J. Syst. Evol. Microbiol.">
        <title>The Global Catalogue of Microorganisms (GCM) 10K type strain sequencing project: providing services to taxonomists for standard genome sequencing and annotation.</title>
        <authorList>
            <consortium name="The Broad Institute Genomics Platform"/>
            <consortium name="The Broad Institute Genome Sequencing Center for Infectious Disease"/>
            <person name="Wu L."/>
            <person name="Ma J."/>
        </authorList>
    </citation>
    <scope>NUCLEOTIDE SEQUENCE [LARGE SCALE GENOMIC DNA]</scope>
    <source>
        <strain evidence="4">KCTC 23299</strain>
    </source>
</reference>
<name>A0ABW6ADW2_9BACT</name>
<dbReference type="InterPro" id="IPR013538">
    <property type="entry name" value="ASHA1/2-like_C"/>
</dbReference>
<dbReference type="Gene3D" id="3.30.530.20">
    <property type="match status" value="1"/>
</dbReference>
<comment type="similarity">
    <text evidence="1">Belongs to the AHA1 family.</text>
</comment>
<evidence type="ECO:0000313" key="3">
    <source>
        <dbReference type="EMBL" id="MFD2921923.1"/>
    </source>
</evidence>
<dbReference type="Proteomes" id="UP001597511">
    <property type="component" value="Unassembled WGS sequence"/>
</dbReference>
<protein>
    <submittedName>
        <fullName evidence="3">SRPBCC domain-containing protein</fullName>
    </submittedName>
</protein>
<dbReference type="CDD" id="cd07814">
    <property type="entry name" value="SRPBCC_CalC_Aha1-like"/>
    <property type="match status" value="1"/>
</dbReference>
<gene>
    <name evidence="3" type="ORF">ACFS6H_19545</name>
</gene>
<proteinExistence type="inferred from homology"/>
<dbReference type="EMBL" id="JBHUOZ010000003">
    <property type="protein sequence ID" value="MFD2921923.1"/>
    <property type="molecule type" value="Genomic_DNA"/>
</dbReference>